<dbReference type="AlphaFoldDB" id="A0A096VGU6"/>
<proteinExistence type="predicted"/>
<geneLocation type="mitochondrion" evidence="2"/>
<feature type="transmembrane region" description="Helical" evidence="1">
    <location>
        <begin position="12"/>
        <end position="40"/>
    </location>
</feature>
<name>A0A096VGU6_9PLAT</name>
<keyword evidence="2" id="KW-0496">Mitochondrion</keyword>
<gene>
    <name evidence="2" type="primary">nad6</name>
</gene>
<organism evidence="2">
    <name type="scientific">Neobenedenia melleni</name>
    <dbReference type="NCBI Taxonomy" id="280695"/>
    <lineage>
        <taxon>Eukaryota</taxon>
        <taxon>Metazoa</taxon>
        <taxon>Spiralia</taxon>
        <taxon>Lophotrochozoa</taxon>
        <taxon>Platyhelminthes</taxon>
        <taxon>Monogenea</taxon>
        <taxon>Monopisthocotylea</taxon>
        <taxon>Capsalidea</taxon>
        <taxon>Capsalidae</taxon>
        <taxon>Neobenedenia</taxon>
    </lineage>
</organism>
<keyword evidence="1" id="KW-1133">Transmembrane helix</keyword>
<keyword evidence="1" id="KW-0472">Membrane</keyword>
<evidence type="ECO:0000313" key="2">
    <source>
        <dbReference type="EMBL" id="AFD18224.1"/>
    </source>
</evidence>
<keyword evidence="1" id="KW-0812">Transmembrane</keyword>
<reference evidence="2" key="1">
    <citation type="journal article" date="2014" name="Mol. Biol. Rep.">
        <title>The complete mitochondrial genome of Neobenedenia melleni (Platyhelminthes: Monogenea): mitochondrial gene content, arrangement and composition compared with two Benedenia species.</title>
        <authorList>
            <person name="Zhang J."/>
            <person name="Wu X."/>
            <person name="Li Y."/>
            <person name="Zhao M."/>
            <person name="Xie M."/>
            <person name="Li A."/>
        </authorList>
    </citation>
    <scope>NUCLEOTIDE SEQUENCE</scope>
</reference>
<feature type="transmembrane region" description="Helical" evidence="1">
    <location>
        <begin position="118"/>
        <end position="138"/>
    </location>
</feature>
<dbReference type="EMBL" id="JQ038228">
    <property type="protein sequence ID" value="AFD18224.1"/>
    <property type="molecule type" value="Genomic_DNA"/>
</dbReference>
<accession>A0A096VGU6</accession>
<evidence type="ECO:0000256" key="1">
    <source>
        <dbReference type="SAM" id="Phobius"/>
    </source>
</evidence>
<protein>
    <submittedName>
        <fullName evidence="2">NADH dehydrogenase subunit 6</fullName>
    </submittedName>
</protein>
<feature type="transmembrane region" description="Helical" evidence="1">
    <location>
        <begin position="46"/>
        <end position="70"/>
    </location>
</feature>
<feature type="transmembrane region" description="Helical" evidence="1">
    <location>
        <begin position="82"/>
        <end position="106"/>
    </location>
</feature>
<sequence>MHIILSLYIMTLFLFTTVSNAISYCILLIVSSLLVSSLFFFFQNAIWYALILYLIYIGGVYILFLFLSIHIPNSINFNSINLLLLLYCFFFSLEFGNLSINFINIVDFSFYFCNYSEGLSYVFICCFLLVGFILVSFVSSSKIYFCR</sequence>